<dbReference type="PANTHER" id="PTHR11271:SF37">
    <property type="entry name" value="FAMILY PROTEIN, PUTATIVE (AFU_ORTHOLOGUE AFUA_4G00460)-RELATED"/>
    <property type="match status" value="1"/>
</dbReference>
<proteinExistence type="predicted"/>
<evidence type="ECO:0000259" key="5">
    <source>
        <dbReference type="Pfam" id="PF01979"/>
    </source>
</evidence>
<dbReference type="InterPro" id="IPR032466">
    <property type="entry name" value="Metal_Hydrolase"/>
</dbReference>
<reference evidence="6 7" key="1">
    <citation type="submission" date="2011-06" db="EMBL/GenBank/DDBJ databases">
        <title>The Genome Sequence of Fusarium oxysporum FOSC 3-a.</title>
        <authorList>
            <consortium name="The Broad Institute Genome Sequencing Platform"/>
            <person name="Ma L.-J."/>
            <person name="Gale L.R."/>
            <person name="Schwartz D.C."/>
            <person name="Zhou S."/>
            <person name="Corby-Kistler H."/>
            <person name="Young S.K."/>
            <person name="Zeng Q."/>
            <person name="Gargeya S."/>
            <person name="Fitzgerald M."/>
            <person name="Haas B."/>
            <person name="Abouelleil A."/>
            <person name="Alvarado L."/>
            <person name="Arachchi H.M."/>
            <person name="Berlin A."/>
            <person name="Brown A."/>
            <person name="Chapman S.B."/>
            <person name="Chen Z."/>
            <person name="Dunbar C."/>
            <person name="Freedman E."/>
            <person name="Gearin G."/>
            <person name="Gellesch M."/>
            <person name="Goldberg J."/>
            <person name="Griggs A."/>
            <person name="Gujja S."/>
            <person name="Heiman D."/>
            <person name="Howarth C."/>
            <person name="Larson L."/>
            <person name="Lui A."/>
            <person name="MacDonald P.J.P."/>
            <person name="Mehta T."/>
            <person name="Montmayeur A."/>
            <person name="Murphy C."/>
            <person name="Neiman D."/>
            <person name="Pearson M."/>
            <person name="Priest M."/>
            <person name="Roberts A."/>
            <person name="Saif S."/>
            <person name="Shea T."/>
            <person name="Shenoy N."/>
            <person name="Sisk P."/>
            <person name="Stolte C."/>
            <person name="Sykes S."/>
            <person name="Wortman J."/>
            <person name="Nusbaum C."/>
            <person name="Birren B."/>
        </authorList>
    </citation>
    <scope>NUCLEOTIDE SEQUENCE [LARGE SCALE GENOMIC DNA]</scope>
    <source>
        <strain evidence="7">FOSC 3-a</strain>
    </source>
</reference>
<dbReference type="Proteomes" id="UP000030753">
    <property type="component" value="Unassembled WGS sequence"/>
</dbReference>
<dbReference type="Pfam" id="PF01979">
    <property type="entry name" value="Amidohydro_1"/>
    <property type="match status" value="1"/>
</dbReference>
<protein>
    <recommendedName>
        <fullName evidence="5">Amidohydrolase-related domain-containing protein</fullName>
    </recommendedName>
</protein>
<evidence type="ECO:0000256" key="1">
    <source>
        <dbReference type="ARBA" id="ARBA00001947"/>
    </source>
</evidence>
<dbReference type="PANTHER" id="PTHR11271">
    <property type="entry name" value="GUANINE DEAMINASE"/>
    <property type="match status" value="1"/>
</dbReference>
<dbReference type="InterPro" id="IPR011059">
    <property type="entry name" value="Metal-dep_hydrolase_composite"/>
</dbReference>
<feature type="domain" description="Amidohydrolase-related" evidence="5">
    <location>
        <begin position="261"/>
        <end position="406"/>
    </location>
</feature>
<evidence type="ECO:0000313" key="7">
    <source>
        <dbReference type="Proteomes" id="UP000030753"/>
    </source>
</evidence>
<dbReference type="SUPFAM" id="SSF51556">
    <property type="entry name" value="Metallo-dependent hydrolases"/>
    <property type="match status" value="1"/>
</dbReference>
<dbReference type="InterPro" id="IPR006680">
    <property type="entry name" value="Amidohydro-rel"/>
</dbReference>
<keyword evidence="4" id="KW-0862">Zinc</keyword>
<dbReference type="GO" id="GO:0005829">
    <property type="term" value="C:cytosol"/>
    <property type="evidence" value="ECO:0007669"/>
    <property type="project" value="TreeGrafter"/>
</dbReference>
<dbReference type="Gene3D" id="3.20.20.140">
    <property type="entry name" value="Metal-dependent hydrolases"/>
    <property type="match status" value="2"/>
</dbReference>
<evidence type="ECO:0000313" key="6">
    <source>
        <dbReference type="EMBL" id="EWY97353.1"/>
    </source>
</evidence>
<evidence type="ECO:0000256" key="4">
    <source>
        <dbReference type="ARBA" id="ARBA00022833"/>
    </source>
</evidence>
<dbReference type="OrthoDB" id="194468at2759"/>
<organism evidence="6 7">
    <name type="scientific">Fusarium oxysporum NRRL 32931</name>
    <dbReference type="NCBI Taxonomy" id="660029"/>
    <lineage>
        <taxon>Eukaryota</taxon>
        <taxon>Fungi</taxon>
        <taxon>Dikarya</taxon>
        <taxon>Ascomycota</taxon>
        <taxon>Pezizomycotina</taxon>
        <taxon>Sordariomycetes</taxon>
        <taxon>Hypocreomycetidae</taxon>
        <taxon>Hypocreales</taxon>
        <taxon>Nectriaceae</taxon>
        <taxon>Fusarium</taxon>
        <taxon>Fusarium oxysporum species complex</taxon>
    </lineage>
</organism>
<comment type="cofactor">
    <cofactor evidence="1">
        <name>Zn(2+)</name>
        <dbReference type="ChEBI" id="CHEBI:29105"/>
    </cofactor>
</comment>
<dbReference type="SUPFAM" id="SSF51338">
    <property type="entry name" value="Composite domain of metallo-dependent hydrolases"/>
    <property type="match status" value="2"/>
</dbReference>
<dbReference type="InterPro" id="IPR051607">
    <property type="entry name" value="Metallo-dep_hydrolases"/>
</dbReference>
<name>W9IQW6_FUSOX</name>
<evidence type="ECO:0000256" key="2">
    <source>
        <dbReference type="ARBA" id="ARBA00022723"/>
    </source>
</evidence>
<dbReference type="HOGENOM" id="CLU_012358_11_1_1"/>
<dbReference type="GO" id="GO:0019239">
    <property type="term" value="F:deaminase activity"/>
    <property type="evidence" value="ECO:0007669"/>
    <property type="project" value="TreeGrafter"/>
</dbReference>
<dbReference type="GO" id="GO:0046872">
    <property type="term" value="F:metal ion binding"/>
    <property type="evidence" value="ECO:0007669"/>
    <property type="project" value="UniProtKB-KW"/>
</dbReference>
<dbReference type="AlphaFoldDB" id="W9IQW6"/>
<keyword evidence="3" id="KW-0378">Hydrolase</keyword>
<gene>
    <name evidence="6" type="ORF">FOYG_02203</name>
</gene>
<dbReference type="EMBL" id="JH717840">
    <property type="protein sequence ID" value="EWY97353.1"/>
    <property type="molecule type" value="Genomic_DNA"/>
</dbReference>
<accession>W9IQW6</accession>
<dbReference type="Gene3D" id="2.30.40.10">
    <property type="entry name" value="Urease, subunit C, domain 1"/>
    <property type="match status" value="2"/>
</dbReference>
<evidence type="ECO:0000256" key="3">
    <source>
        <dbReference type="ARBA" id="ARBA00022801"/>
    </source>
</evidence>
<sequence length="454" mass="50017">MEYRKGQCQFVAQYGSLALDTDKKFTLSHTSFLPTAKISTPVLFENGTVTSFDDENEDLKIIRDTSVLVVGDRIASIFDSSSPCPIAIPSNAEKVSTENNIISPGFIDTHRHGWQTAYRTIAANTTLAEYFKHYSQFSQVAKVFTPEDIYFGQPAGIYECLNAGVTSAFGPLPWDFLSRGISCLAQGIHRKRNSDVVDLATSKLVQMGMAYDGWMSASSEEAQSVIQLAKDTTHTMAGPWIIDHGPSALAKFNSLDTPLPIIFSHASFLSPADAALLRKHIHQVSITTESEMHYGHGHPNTPFIQDQFALGLQATRSKFFMRTLDGWKILSNNPMAANQAFLLATRNGGLALRRDDLDVIKVGAKADLVVFDGLSPNMLGWSDPVAAIILHSNAGDAMDAMVDGEWRKRDGKLVVSHDRAEVEERFLQSAKRIQKIWEYAAVPTLEGEYMAGVH</sequence>
<keyword evidence="2" id="KW-0479">Metal-binding</keyword>